<proteinExistence type="predicted"/>
<keyword evidence="2" id="KW-1185">Reference proteome</keyword>
<evidence type="ECO:0000313" key="2">
    <source>
        <dbReference type="Proteomes" id="UP000199087"/>
    </source>
</evidence>
<dbReference type="AlphaFoldDB" id="A0A0U1NRV4"/>
<protein>
    <submittedName>
        <fullName evidence="1">Uncharacterized protein</fullName>
    </submittedName>
</protein>
<sequence length="42" mass="4839">MNFEKMITISNKDNKDGFKIIEVNVSYPVESIYSVCTPVKKQ</sequence>
<gene>
    <name evidence="1" type="ORF">BN000_00681</name>
</gene>
<dbReference type="Proteomes" id="UP000199087">
    <property type="component" value="Unassembled WGS sequence"/>
</dbReference>
<organism evidence="1 2">
    <name type="scientific">Neobacillus massiliamazoniensis</name>
    <dbReference type="NCBI Taxonomy" id="1499688"/>
    <lineage>
        <taxon>Bacteria</taxon>
        <taxon>Bacillati</taxon>
        <taxon>Bacillota</taxon>
        <taxon>Bacilli</taxon>
        <taxon>Bacillales</taxon>
        <taxon>Bacillaceae</taxon>
        <taxon>Neobacillus</taxon>
    </lineage>
</organism>
<dbReference type="EMBL" id="CVRB01000001">
    <property type="protein sequence ID" value="CRK80793.1"/>
    <property type="molecule type" value="Genomic_DNA"/>
</dbReference>
<reference evidence="2" key="1">
    <citation type="submission" date="2015-05" db="EMBL/GenBank/DDBJ databases">
        <authorList>
            <person name="Urmite Genomes"/>
        </authorList>
    </citation>
    <scope>NUCLEOTIDE SEQUENCE [LARGE SCALE GENOMIC DNA]</scope>
    <source>
        <strain evidence="2">LF1</strain>
    </source>
</reference>
<evidence type="ECO:0000313" key="1">
    <source>
        <dbReference type="EMBL" id="CRK80793.1"/>
    </source>
</evidence>
<dbReference type="RefSeq" id="WP_281176985.1">
    <property type="nucleotide sequence ID" value="NZ_CVRB01000001.1"/>
</dbReference>
<accession>A0A0U1NRV4</accession>
<name>A0A0U1NRV4_9BACI</name>